<organism evidence="2 3">
    <name type="scientific">Pleurodeles waltl</name>
    <name type="common">Iberian ribbed newt</name>
    <dbReference type="NCBI Taxonomy" id="8319"/>
    <lineage>
        <taxon>Eukaryota</taxon>
        <taxon>Metazoa</taxon>
        <taxon>Chordata</taxon>
        <taxon>Craniata</taxon>
        <taxon>Vertebrata</taxon>
        <taxon>Euteleostomi</taxon>
        <taxon>Amphibia</taxon>
        <taxon>Batrachia</taxon>
        <taxon>Caudata</taxon>
        <taxon>Salamandroidea</taxon>
        <taxon>Salamandridae</taxon>
        <taxon>Pleurodelinae</taxon>
        <taxon>Pleurodeles</taxon>
    </lineage>
</organism>
<proteinExistence type="predicted"/>
<dbReference type="AlphaFoldDB" id="A0AAV7LXS7"/>
<keyword evidence="1" id="KW-0175">Coiled coil</keyword>
<dbReference type="PANTHER" id="PTHR14352">
    <property type="entry name" value="HAUS AUGMIN-LIKE COMPLEX SUBUNIT 7"/>
    <property type="match status" value="1"/>
</dbReference>
<sequence length="341" mass="38056">MKELECPPVEGLYLTEPETMLELFCTPSVHRLDILEWICTRICPPLQDQFSCLKESQSQVKIKEMANLGFRLMMCRADDLDLIKGLASPRRQLSFMTELLDVIGSPDCATGESLSGSVEESILSRVQGTEDLLKEMFSSPHFQSVRNPECNPWPSDIKPLLLGEDPSKKRNQLPSRSKDLEDSLKLLKETSETLEELKEECSFLGADALPDASTVVHALKLAVSDFLVLISTFSQVYEDEFQVHCGRPTPLISDCGTLFKSVHLSLDICSKELQAFAQFTETSKRIVDAVESRKVQKESWGSSNMMTLCEYLAPCSCAPLGQEQADATISFLRTSVWTGVL</sequence>
<dbReference type="EMBL" id="JANPWB010000014">
    <property type="protein sequence ID" value="KAJ1095134.1"/>
    <property type="molecule type" value="Genomic_DNA"/>
</dbReference>
<feature type="coiled-coil region" evidence="1">
    <location>
        <begin position="177"/>
        <end position="207"/>
    </location>
</feature>
<name>A0AAV7LXS7_PLEWA</name>
<dbReference type="GO" id="GO:0051011">
    <property type="term" value="F:microtubule minus-end binding"/>
    <property type="evidence" value="ECO:0007669"/>
    <property type="project" value="TreeGrafter"/>
</dbReference>
<protein>
    <recommendedName>
        <fullName evidence="4">HAUS augmin-like complex subunit 7</fullName>
    </recommendedName>
</protein>
<evidence type="ECO:0000256" key="1">
    <source>
        <dbReference type="SAM" id="Coils"/>
    </source>
</evidence>
<keyword evidence="3" id="KW-1185">Reference proteome</keyword>
<evidence type="ECO:0000313" key="3">
    <source>
        <dbReference type="Proteomes" id="UP001066276"/>
    </source>
</evidence>
<accession>A0AAV7LXS7</accession>
<dbReference type="GO" id="GO:0031023">
    <property type="term" value="P:microtubule organizing center organization"/>
    <property type="evidence" value="ECO:0007669"/>
    <property type="project" value="TreeGrafter"/>
</dbReference>
<dbReference type="InterPro" id="IPR029711">
    <property type="entry name" value="Haus7-like"/>
</dbReference>
<reference evidence="2" key="1">
    <citation type="journal article" date="2022" name="bioRxiv">
        <title>Sequencing and chromosome-scale assembly of the giantPleurodeles waltlgenome.</title>
        <authorList>
            <person name="Brown T."/>
            <person name="Elewa A."/>
            <person name="Iarovenko S."/>
            <person name="Subramanian E."/>
            <person name="Araus A.J."/>
            <person name="Petzold A."/>
            <person name="Susuki M."/>
            <person name="Suzuki K.-i.T."/>
            <person name="Hayashi T."/>
            <person name="Toyoda A."/>
            <person name="Oliveira C."/>
            <person name="Osipova E."/>
            <person name="Leigh N.D."/>
            <person name="Simon A."/>
            <person name="Yun M.H."/>
        </authorList>
    </citation>
    <scope>NUCLEOTIDE SEQUENCE</scope>
    <source>
        <strain evidence="2">20211129_DDA</strain>
        <tissue evidence="2">Liver</tissue>
    </source>
</reference>
<evidence type="ECO:0008006" key="4">
    <source>
        <dbReference type="Google" id="ProtNLM"/>
    </source>
</evidence>
<dbReference type="GO" id="GO:0051225">
    <property type="term" value="P:spindle assembly"/>
    <property type="evidence" value="ECO:0007669"/>
    <property type="project" value="TreeGrafter"/>
</dbReference>
<dbReference type="GO" id="GO:0070652">
    <property type="term" value="C:HAUS complex"/>
    <property type="evidence" value="ECO:0007669"/>
    <property type="project" value="TreeGrafter"/>
</dbReference>
<comment type="caution">
    <text evidence="2">The sequence shown here is derived from an EMBL/GenBank/DDBJ whole genome shotgun (WGS) entry which is preliminary data.</text>
</comment>
<evidence type="ECO:0000313" key="2">
    <source>
        <dbReference type="EMBL" id="KAJ1095134.1"/>
    </source>
</evidence>
<dbReference type="PANTHER" id="PTHR14352:SF2">
    <property type="entry name" value="HAUS AUGMIN-LIKE COMPLEX SUBUNIT 7"/>
    <property type="match status" value="1"/>
</dbReference>
<gene>
    <name evidence="2" type="ORF">NDU88_000304</name>
</gene>
<dbReference type="Proteomes" id="UP001066276">
    <property type="component" value="Chromosome 10"/>
</dbReference>